<dbReference type="InterPro" id="IPR021638">
    <property type="entry name" value="DUF3244"/>
</dbReference>
<dbReference type="EMBL" id="FQTV01000006">
    <property type="protein sequence ID" value="SHF25820.1"/>
    <property type="molecule type" value="Genomic_DNA"/>
</dbReference>
<dbReference type="STRING" id="1297750.SAMN05444405_106163"/>
<protein>
    <recommendedName>
        <fullName evidence="4">DUF3244 domain-containing protein</fullName>
    </recommendedName>
</protein>
<accession>A0A1M5A6C8</accession>
<reference evidence="2 3" key="1">
    <citation type="submission" date="2016-11" db="EMBL/GenBank/DDBJ databases">
        <authorList>
            <person name="Jaros S."/>
            <person name="Januszkiewicz K."/>
            <person name="Wedrychowicz H."/>
        </authorList>
    </citation>
    <scope>NUCLEOTIDE SEQUENCE [LARGE SCALE GENOMIC DNA]</scope>
    <source>
        <strain evidence="2 3">DSM 26991</strain>
    </source>
</reference>
<name>A0A1M5A6C8_9BACE</name>
<gene>
    <name evidence="2" type="ORF">SAMN05444405_106163</name>
</gene>
<evidence type="ECO:0000313" key="3">
    <source>
        <dbReference type="Proteomes" id="UP000184509"/>
    </source>
</evidence>
<feature type="signal peptide" evidence="1">
    <location>
        <begin position="1"/>
        <end position="21"/>
    </location>
</feature>
<evidence type="ECO:0008006" key="4">
    <source>
        <dbReference type="Google" id="ProtNLM"/>
    </source>
</evidence>
<dbReference type="RefSeq" id="WP_073400826.1">
    <property type="nucleotide sequence ID" value="NZ_FQTV01000006.1"/>
</dbReference>
<sequence>MKKSLFIAMCCSLFFVSSLYAETYDSNLINLQAGRDKSFRPTSVVETAIPITATIDVDLVTLSFTSNLGNATVTIENSLGEVVYENTLNAQAGTILPISLAGSESDTYYIEINSGSKKWFGEFDL</sequence>
<feature type="chain" id="PRO_5012861112" description="DUF3244 domain-containing protein" evidence="1">
    <location>
        <begin position="22"/>
        <end position="125"/>
    </location>
</feature>
<proteinExistence type="predicted"/>
<dbReference type="Pfam" id="PF11589">
    <property type="entry name" value="DUF3244"/>
    <property type="match status" value="1"/>
</dbReference>
<organism evidence="2 3">
    <name type="scientific">Bacteroides luti</name>
    <dbReference type="NCBI Taxonomy" id="1297750"/>
    <lineage>
        <taxon>Bacteria</taxon>
        <taxon>Pseudomonadati</taxon>
        <taxon>Bacteroidota</taxon>
        <taxon>Bacteroidia</taxon>
        <taxon>Bacteroidales</taxon>
        <taxon>Bacteroidaceae</taxon>
        <taxon>Bacteroides</taxon>
    </lineage>
</organism>
<keyword evidence="1" id="KW-0732">Signal</keyword>
<keyword evidence="3" id="KW-1185">Reference proteome</keyword>
<evidence type="ECO:0000313" key="2">
    <source>
        <dbReference type="EMBL" id="SHF25820.1"/>
    </source>
</evidence>
<dbReference type="Gene3D" id="2.60.40.3080">
    <property type="match status" value="1"/>
</dbReference>
<dbReference type="AlphaFoldDB" id="A0A1M5A6C8"/>
<evidence type="ECO:0000256" key="1">
    <source>
        <dbReference type="SAM" id="SignalP"/>
    </source>
</evidence>
<dbReference type="Proteomes" id="UP000184509">
    <property type="component" value="Unassembled WGS sequence"/>
</dbReference>